<dbReference type="PROSITE" id="PS01081">
    <property type="entry name" value="HTH_TETR_1"/>
    <property type="match status" value="1"/>
</dbReference>
<feature type="DNA-binding region" description="H-T-H motif" evidence="4">
    <location>
        <begin position="32"/>
        <end position="51"/>
    </location>
</feature>
<gene>
    <name evidence="6" type="ORF">JCM14722_06010</name>
</gene>
<dbReference type="InterPro" id="IPR036271">
    <property type="entry name" value="Tet_transcr_reg_TetR-rel_C_sf"/>
</dbReference>
<keyword evidence="1" id="KW-0805">Transcription regulation</keyword>
<evidence type="ECO:0000313" key="6">
    <source>
        <dbReference type="EMBL" id="BDQ33059.1"/>
    </source>
</evidence>
<evidence type="ECO:0000256" key="3">
    <source>
        <dbReference type="ARBA" id="ARBA00023163"/>
    </source>
</evidence>
<dbReference type="SUPFAM" id="SSF48498">
    <property type="entry name" value="Tetracyclin repressor-like, C-terminal domain"/>
    <property type="match status" value="1"/>
</dbReference>
<evidence type="ECO:0000256" key="4">
    <source>
        <dbReference type="PROSITE-ProRule" id="PRU00335"/>
    </source>
</evidence>
<proteinExistence type="predicted"/>
<keyword evidence="7" id="KW-1185">Reference proteome</keyword>
<dbReference type="InterPro" id="IPR001647">
    <property type="entry name" value="HTH_TetR"/>
</dbReference>
<dbReference type="Gene3D" id="1.10.357.10">
    <property type="entry name" value="Tetracycline Repressor, domain 2"/>
    <property type="match status" value="1"/>
</dbReference>
<dbReference type="PANTHER" id="PTHR30055:SF234">
    <property type="entry name" value="HTH-TYPE TRANSCRIPTIONAL REGULATOR BETI"/>
    <property type="match status" value="1"/>
</dbReference>
<dbReference type="Proteomes" id="UP001061361">
    <property type="component" value="Chromosome"/>
</dbReference>
<organism evidence="6 7">
    <name type="scientific">Pseudodesulfovibrio portus</name>
    <dbReference type="NCBI Taxonomy" id="231439"/>
    <lineage>
        <taxon>Bacteria</taxon>
        <taxon>Pseudomonadati</taxon>
        <taxon>Thermodesulfobacteriota</taxon>
        <taxon>Desulfovibrionia</taxon>
        <taxon>Desulfovibrionales</taxon>
        <taxon>Desulfovibrionaceae</taxon>
    </lineage>
</organism>
<dbReference type="EMBL" id="AP026708">
    <property type="protein sequence ID" value="BDQ33059.1"/>
    <property type="molecule type" value="Genomic_DNA"/>
</dbReference>
<dbReference type="RefSeq" id="WP_264983117.1">
    <property type="nucleotide sequence ID" value="NZ_AP026708.1"/>
</dbReference>
<dbReference type="InterPro" id="IPR050109">
    <property type="entry name" value="HTH-type_TetR-like_transc_reg"/>
</dbReference>
<name>A0ABN6RRD3_9BACT</name>
<dbReference type="Pfam" id="PF00440">
    <property type="entry name" value="TetR_N"/>
    <property type="match status" value="1"/>
</dbReference>
<sequence length="246" mass="28338">MKISTKQKMENRRAILDAAVDLMIEKGFRAMSMRAVARKAGIGDATIYNYFPTKESLIHGYYLEALETAADSLERVEDYDSFTLRERLQVLFETMLEGYLADREFVDETFSSVFFRPVPAGKGMRAIRARFLEIVKEQFEAAVESGELPDMMLKELVYHCIWDYFVAVTLYWLRDDSEQFSNTTVFIDKSLDLGYAMLKAGVLDKVTGLASFLFKSHVLSRIEVLMDERDTFSKLKEEFMGHAAER</sequence>
<protein>
    <recommendedName>
        <fullName evidence="5">HTH tetR-type domain-containing protein</fullName>
    </recommendedName>
</protein>
<dbReference type="Pfam" id="PF17931">
    <property type="entry name" value="TetR_C_23"/>
    <property type="match status" value="1"/>
</dbReference>
<keyword evidence="3" id="KW-0804">Transcription</keyword>
<accession>A0ABN6RRD3</accession>
<evidence type="ECO:0000313" key="7">
    <source>
        <dbReference type="Proteomes" id="UP001061361"/>
    </source>
</evidence>
<dbReference type="InterPro" id="IPR041673">
    <property type="entry name" value="TetR_C_23"/>
</dbReference>
<dbReference type="PROSITE" id="PS50977">
    <property type="entry name" value="HTH_TETR_2"/>
    <property type="match status" value="1"/>
</dbReference>
<dbReference type="PANTHER" id="PTHR30055">
    <property type="entry name" value="HTH-TYPE TRANSCRIPTIONAL REGULATOR RUTR"/>
    <property type="match status" value="1"/>
</dbReference>
<reference evidence="6" key="1">
    <citation type="submission" date="2022-08" db="EMBL/GenBank/DDBJ databases">
        <title>Genome Sequence of the sulphate-reducing bacterium, Pseudodesulfovibrio portus JCM14722.</title>
        <authorList>
            <person name="Kondo R."/>
            <person name="Kataoka T."/>
        </authorList>
    </citation>
    <scope>NUCLEOTIDE SEQUENCE</scope>
    <source>
        <strain evidence="6">JCM 14722</strain>
    </source>
</reference>
<dbReference type="PRINTS" id="PR00455">
    <property type="entry name" value="HTHTETR"/>
</dbReference>
<dbReference type="SUPFAM" id="SSF46689">
    <property type="entry name" value="Homeodomain-like"/>
    <property type="match status" value="1"/>
</dbReference>
<evidence type="ECO:0000256" key="1">
    <source>
        <dbReference type="ARBA" id="ARBA00023015"/>
    </source>
</evidence>
<feature type="domain" description="HTH tetR-type" evidence="5">
    <location>
        <begin position="9"/>
        <end position="69"/>
    </location>
</feature>
<keyword evidence="2 4" id="KW-0238">DNA-binding</keyword>
<evidence type="ECO:0000256" key="2">
    <source>
        <dbReference type="ARBA" id="ARBA00023125"/>
    </source>
</evidence>
<dbReference type="InterPro" id="IPR009057">
    <property type="entry name" value="Homeodomain-like_sf"/>
</dbReference>
<dbReference type="InterPro" id="IPR023772">
    <property type="entry name" value="DNA-bd_HTH_TetR-type_CS"/>
</dbReference>
<evidence type="ECO:0000259" key="5">
    <source>
        <dbReference type="PROSITE" id="PS50977"/>
    </source>
</evidence>